<name>A0ABS4FVU3_9BACL</name>
<keyword evidence="3" id="KW-0378">Hydrolase</keyword>
<dbReference type="RefSeq" id="WP_210090301.1">
    <property type="nucleotide sequence ID" value="NZ_JAGGKG010000018.1"/>
</dbReference>
<dbReference type="InterPro" id="IPR023346">
    <property type="entry name" value="Lysozyme-like_dom_sf"/>
</dbReference>
<dbReference type="CDD" id="cd16896">
    <property type="entry name" value="LT_Slt70-like"/>
    <property type="match status" value="1"/>
</dbReference>
<evidence type="ECO:0000259" key="2">
    <source>
        <dbReference type="Pfam" id="PF01464"/>
    </source>
</evidence>
<dbReference type="Gene3D" id="1.10.530.10">
    <property type="match status" value="1"/>
</dbReference>
<keyword evidence="3" id="KW-0326">Glycosidase</keyword>
<dbReference type="PANTHER" id="PTHR37423:SF2">
    <property type="entry name" value="MEMBRANE-BOUND LYTIC MUREIN TRANSGLYCOSYLASE C"/>
    <property type="match status" value="1"/>
</dbReference>
<dbReference type="EC" id="3.2.1.-" evidence="3"/>
<dbReference type="InterPro" id="IPR008258">
    <property type="entry name" value="Transglycosylase_SLT_dom_1"/>
</dbReference>
<dbReference type="GO" id="GO:0016798">
    <property type="term" value="F:hydrolase activity, acting on glycosyl bonds"/>
    <property type="evidence" value="ECO:0007669"/>
    <property type="project" value="UniProtKB-KW"/>
</dbReference>
<dbReference type="Proteomes" id="UP001519272">
    <property type="component" value="Unassembled WGS sequence"/>
</dbReference>
<sequence>MRWFQRKRTFLLLFLSFLVLLFFSSKWLTLFYPIYYKDEIRQHAQTHGINPLLVAAIIKVESDFKPGSESHKGALGVMQIMPETAKWIMEKAEFKNVPLNKVKNEIDENIKMGTWYLEFLSQKFDGNEIAIIAAYNAGPTNVMNWIKKGTWDGTLESSKNIPFGETRHYVQRVSHYYKQYCDIYKEL</sequence>
<dbReference type="InterPro" id="IPR000189">
    <property type="entry name" value="Transglyc_AS"/>
</dbReference>
<dbReference type="PANTHER" id="PTHR37423">
    <property type="entry name" value="SOLUBLE LYTIC MUREIN TRANSGLYCOSYLASE-RELATED"/>
    <property type="match status" value="1"/>
</dbReference>
<gene>
    <name evidence="3" type="ORF">J2Z32_003365</name>
</gene>
<evidence type="ECO:0000256" key="1">
    <source>
        <dbReference type="ARBA" id="ARBA00007734"/>
    </source>
</evidence>
<comment type="caution">
    <text evidence="3">The sequence shown here is derived from an EMBL/GenBank/DDBJ whole genome shotgun (WGS) entry which is preliminary data.</text>
</comment>
<dbReference type="SUPFAM" id="SSF53955">
    <property type="entry name" value="Lysozyme-like"/>
    <property type="match status" value="1"/>
</dbReference>
<evidence type="ECO:0000313" key="3">
    <source>
        <dbReference type="EMBL" id="MBP1906701.1"/>
    </source>
</evidence>
<accession>A0ABS4FVU3</accession>
<evidence type="ECO:0000313" key="4">
    <source>
        <dbReference type="Proteomes" id="UP001519272"/>
    </source>
</evidence>
<reference evidence="3 4" key="1">
    <citation type="submission" date="2021-03" db="EMBL/GenBank/DDBJ databases">
        <title>Genomic Encyclopedia of Type Strains, Phase IV (KMG-IV): sequencing the most valuable type-strain genomes for metagenomic binning, comparative biology and taxonomic classification.</title>
        <authorList>
            <person name="Goeker M."/>
        </authorList>
    </citation>
    <scope>NUCLEOTIDE SEQUENCE [LARGE SCALE GENOMIC DNA]</scope>
    <source>
        <strain evidence="3 4">DSM 14349</strain>
    </source>
</reference>
<protein>
    <submittedName>
        <fullName evidence="3">Soluble lytic murein transglycosylase</fullName>
        <ecNumber evidence="3">3.2.1.-</ecNumber>
    </submittedName>
</protein>
<dbReference type="EMBL" id="JAGGKG010000018">
    <property type="protein sequence ID" value="MBP1906701.1"/>
    <property type="molecule type" value="Genomic_DNA"/>
</dbReference>
<keyword evidence="4" id="KW-1185">Reference proteome</keyword>
<feature type="domain" description="Transglycosylase SLT" evidence="2">
    <location>
        <begin position="40"/>
        <end position="150"/>
    </location>
</feature>
<comment type="similarity">
    <text evidence="1">Belongs to the transglycosylase Slt family.</text>
</comment>
<organism evidence="3 4">
    <name type="scientific">Paenibacillus turicensis</name>
    <dbReference type="NCBI Taxonomy" id="160487"/>
    <lineage>
        <taxon>Bacteria</taxon>
        <taxon>Bacillati</taxon>
        <taxon>Bacillota</taxon>
        <taxon>Bacilli</taxon>
        <taxon>Bacillales</taxon>
        <taxon>Paenibacillaceae</taxon>
        <taxon>Paenibacillus</taxon>
    </lineage>
</organism>
<dbReference type="Pfam" id="PF01464">
    <property type="entry name" value="SLT"/>
    <property type="match status" value="1"/>
</dbReference>
<proteinExistence type="inferred from homology"/>
<dbReference type="PROSITE" id="PS00922">
    <property type="entry name" value="TRANSGLYCOSYLASE"/>
    <property type="match status" value="1"/>
</dbReference>